<dbReference type="SUPFAM" id="SSF53098">
    <property type="entry name" value="Ribonuclease H-like"/>
    <property type="match status" value="1"/>
</dbReference>
<feature type="domain" description="Integrase catalytic" evidence="6">
    <location>
        <begin position="265"/>
        <end position="378"/>
    </location>
</feature>
<dbReference type="InterPro" id="IPR036397">
    <property type="entry name" value="RNaseH_sf"/>
</dbReference>
<dbReference type="PANTHER" id="PTHR24251">
    <property type="entry name" value="OVOCHYMASE-RELATED"/>
    <property type="match status" value="1"/>
</dbReference>
<dbReference type="Gene3D" id="3.30.420.10">
    <property type="entry name" value="Ribonuclease H-like superfamily/Ribonuclease H"/>
    <property type="match status" value="1"/>
</dbReference>
<dbReference type="PROSITE" id="PS01180">
    <property type="entry name" value="CUB"/>
    <property type="match status" value="2"/>
</dbReference>
<dbReference type="Gene3D" id="2.10.70.10">
    <property type="entry name" value="Complement Module, domain 1"/>
    <property type="match status" value="1"/>
</dbReference>
<dbReference type="GO" id="GO:0003676">
    <property type="term" value="F:nucleic acid binding"/>
    <property type="evidence" value="ECO:0007669"/>
    <property type="project" value="InterPro"/>
</dbReference>
<dbReference type="InterPro" id="IPR012337">
    <property type="entry name" value="RNaseH-like_sf"/>
</dbReference>
<dbReference type="InterPro" id="IPR001584">
    <property type="entry name" value="Integrase_cat-core"/>
</dbReference>
<evidence type="ECO:0000259" key="6">
    <source>
        <dbReference type="PROSITE" id="PS50994"/>
    </source>
</evidence>
<name>A0AAD8ZT59_9TELE</name>
<evidence type="ECO:0008006" key="9">
    <source>
        <dbReference type="Google" id="ProtNLM"/>
    </source>
</evidence>
<evidence type="ECO:0000256" key="2">
    <source>
        <dbReference type="ARBA" id="ARBA00023157"/>
    </source>
</evidence>
<dbReference type="InterPro" id="IPR035976">
    <property type="entry name" value="Sushi/SCR/CCP_sf"/>
</dbReference>
<feature type="domain" description="CUB" evidence="4">
    <location>
        <begin position="189"/>
        <end position="245"/>
    </location>
</feature>
<dbReference type="Gene3D" id="2.60.120.290">
    <property type="entry name" value="Spermadhesin, CUB domain"/>
    <property type="match status" value="2"/>
</dbReference>
<gene>
    <name evidence="7" type="ORF">P4O66_003593</name>
</gene>
<evidence type="ECO:0000313" key="7">
    <source>
        <dbReference type="EMBL" id="KAK1804742.1"/>
    </source>
</evidence>
<evidence type="ECO:0000259" key="4">
    <source>
        <dbReference type="PROSITE" id="PS01180"/>
    </source>
</evidence>
<evidence type="ECO:0000259" key="5">
    <source>
        <dbReference type="PROSITE" id="PS50923"/>
    </source>
</evidence>
<feature type="domain" description="CUB" evidence="4">
    <location>
        <begin position="13"/>
        <end position="121"/>
    </location>
</feature>
<evidence type="ECO:0000256" key="3">
    <source>
        <dbReference type="PROSITE-ProRule" id="PRU00302"/>
    </source>
</evidence>
<dbReference type="AlphaFoldDB" id="A0AAD8ZT59"/>
<dbReference type="CDD" id="cd00041">
    <property type="entry name" value="CUB"/>
    <property type="match status" value="2"/>
</dbReference>
<dbReference type="InterPro" id="IPR000859">
    <property type="entry name" value="CUB_dom"/>
</dbReference>
<keyword evidence="3" id="KW-0768">Sushi</keyword>
<dbReference type="GO" id="GO:0015074">
    <property type="term" value="P:DNA integration"/>
    <property type="evidence" value="ECO:0007669"/>
    <property type="project" value="InterPro"/>
</dbReference>
<dbReference type="Pfam" id="PF00084">
    <property type="entry name" value="Sushi"/>
    <property type="match status" value="1"/>
</dbReference>
<dbReference type="SUPFAM" id="SSF49854">
    <property type="entry name" value="Spermadhesin, CUB domain"/>
    <property type="match status" value="2"/>
</dbReference>
<dbReference type="InterPro" id="IPR035914">
    <property type="entry name" value="Sperma_CUB_dom_sf"/>
</dbReference>
<accession>A0AAD8ZT59</accession>
<dbReference type="Pfam" id="PF00431">
    <property type="entry name" value="CUB"/>
    <property type="match status" value="2"/>
</dbReference>
<protein>
    <recommendedName>
        <fullName evidence="9">CUB and Sushi multiple domains 3a</fullName>
    </recommendedName>
</protein>
<sequence>MWAATCQGFIYTCGGTLKGRNGTIESPGFPYGYPNGANCTWVIVAEEGNRIQIIFQSFAVEEEYDFLSLYDGHPHPANFRTRLTGFQIPAPVTSTGSVFSLRLTSDFAVSAHGFKIYYEELQSSSCGNPGVPPKGILYGTRFNIGDKIRYSCVTGYVLDGHPQLTCVTNTGNTAVWDFPVPICRAEDTCGDTLRGSSGIISSPNFPSEYYNSADCTWTILADPGDTISIIFTDFQTEEKYDYLEVEGSEPPTICQSKTLKTLPASKLMPIPVPERLWLHIALDFVTDLPCSEGNTTILTVVDRFSRAVRFIVFPSLPTAFQTAETLFMQVFQIFGIPEDILSNKGPQFMPRVWSAFLERIGVTHISRFTSGYHLQSNG</sequence>
<keyword evidence="1" id="KW-0677">Repeat</keyword>
<dbReference type="EMBL" id="JAROKS010000003">
    <property type="protein sequence ID" value="KAK1804742.1"/>
    <property type="molecule type" value="Genomic_DNA"/>
</dbReference>
<dbReference type="SMART" id="SM00042">
    <property type="entry name" value="CUB"/>
    <property type="match status" value="2"/>
</dbReference>
<comment type="caution">
    <text evidence="7">The sequence shown here is derived from an EMBL/GenBank/DDBJ whole genome shotgun (WGS) entry which is preliminary data.</text>
</comment>
<dbReference type="CDD" id="cd00033">
    <property type="entry name" value="CCP"/>
    <property type="match status" value="1"/>
</dbReference>
<dbReference type="FunFam" id="2.60.120.290:FF:000001">
    <property type="entry name" value="CUB and sushi domain-containing protein 3 isoform X1"/>
    <property type="match status" value="1"/>
</dbReference>
<organism evidence="7 8">
    <name type="scientific">Electrophorus voltai</name>
    <dbReference type="NCBI Taxonomy" id="2609070"/>
    <lineage>
        <taxon>Eukaryota</taxon>
        <taxon>Metazoa</taxon>
        <taxon>Chordata</taxon>
        <taxon>Craniata</taxon>
        <taxon>Vertebrata</taxon>
        <taxon>Euteleostomi</taxon>
        <taxon>Actinopterygii</taxon>
        <taxon>Neopterygii</taxon>
        <taxon>Teleostei</taxon>
        <taxon>Ostariophysi</taxon>
        <taxon>Gymnotiformes</taxon>
        <taxon>Gymnotoidei</taxon>
        <taxon>Gymnotidae</taxon>
        <taxon>Electrophorus</taxon>
    </lineage>
</organism>
<comment type="caution">
    <text evidence="3">Lacks conserved residue(s) required for the propagation of feature annotation.</text>
</comment>
<keyword evidence="8" id="KW-1185">Reference proteome</keyword>
<evidence type="ECO:0000313" key="8">
    <source>
        <dbReference type="Proteomes" id="UP001239994"/>
    </source>
</evidence>
<proteinExistence type="predicted"/>
<dbReference type="SMART" id="SM00032">
    <property type="entry name" value="CCP"/>
    <property type="match status" value="1"/>
</dbReference>
<feature type="domain" description="Sushi" evidence="5">
    <location>
        <begin position="124"/>
        <end position="185"/>
    </location>
</feature>
<keyword evidence="2" id="KW-1015">Disulfide bond</keyword>
<dbReference type="PROSITE" id="PS50923">
    <property type="entry name" value="SUSHI"/>
    <property type="match status" value="1"/>
</dbReference>
<dbReference type="Proteomes" id="UP001239994">
    <property type="component" value="Unassembled WGS sequence"/>
</dbReference>
<dbReference type="SUPFAM" id="SSF57535">
    <property type="entry name" value="Complement control module/SCR domain"/>
    <property type="match status" value="1"/>
</dbReference>
<dbReference type="PROSITE" id="PS50994">
    <property type="entry name" value="INTEGRASE"/>
    <property type="match status" value="1"/>
</dbReference>
<reference evidence="7" key="1">
    <citation type="submission" date="2023-03" db="EMBL/GenBank/DDBJ databases">
        <title>Electrophorus voltai genome.</title>
        <authorList>
            <person name="Bian C."/>
        </authorList>
    </citation>
    <scope>NUCLEOTIDE SEQUENCE</scope>
    <source>
        <strain evidence="7">CB-2022</strain>
        <tissue evidence="7">Muscle</tissue>
    </source>
</reference>
<dbReference type="InterPro" id="IPR000436">
    <property type="entry name" value="Sushi_SCR_CCP_dom"/>
</dbReference>
<evidence type="ECO:0000256" key="1">
    <source>
        <dbReference type="ARBA" id="ARBA00022737"/>
    </source>
</evidence>